<proteinExistence type="predicted"/>
<gene>
    <name evidence="2" type="ORF">TVAG_266980</name>
</gene>
<evidence type="ECO:0000256" key="1">
    <source>
        <dbReference type="SAM" id="Phobius"/>
    </source>
</evidence>
<dbReference type="Proteomes" id="UP000001542">
    <property type="component" value="Unassembled WGS sequence"/>
</dbReference>
<dbReference type="SMR" id="A2DQQ1"/>
<keyword evidence="1" id="KW-0472">Membrane</keyword>
<accession>A2DQQ1</accession>
<dbReference type="VEuPathDB" id="TrichDB:TVAGG3_0589920"/>
<keyword evidence="3" id="KW-1185">Reference proteome</keyword>
<keyword evidence="1" id="KW-1133">Transmembrane helix</keyword>
<dbReference type="VEuPathDB" id="TrichDB:TVAG_266980"/>
<dbReference type="InParanoid" id="A2DQQ1"/>
<feature type="transmembrane region" description="Helical" evidence="1">
    <location>
        <begin position="225"/>
        <end position="246"/>
    </location>
</feature>
<dbReference type="EMBL" id="DS113232">
    <property type="protein sequence ID" value="EAY17335.1"/>
    <property type="molecule type" value="Genomic_DNA"/>
</dbReference>
<name>A2DQQ1_TRIV3</name>
<sequence length="277" mass="32089">MVEHEELVQEVRTNGEDEHYNVDSTSRIQLRRLTKKELMKMLDEMNIPYTTNTTKEVLISMILGASTNDKNQSNGETNMMIHAEDLEDDDIIIQKESIAPENIEPNVELPGKVTSITLINQVSLMSTNDEDEIPEIQDNLDDYKEYTVPETIHPVIHTEPDEVSHNYMNHIFSSSSSEKSTPKMETMIQEPITKGMSPSMIDQKANQTEDSTIFIEKSEKSWRNFFIIIGLILFTIGLILISFLAFKKKNFFNIFKKMKCSMKNFRRILHMKQNNKF</sequence>
<keyword evidence="1" id="KW-0812">Transmembrane</keyword>
<dbReference type="AlphaFoldDB" id="A2DQQ1"/>
<reference evidence="2" key="1">
    <citation type="submission" date="2006-10" db="EMBL/GenBank/DDBJ databases">
        <authorList>
            <person name="Amadeo P."/>
            <person name="Zhao Q."/>
            <person name="Wortman J."/>
            <person name="Fraser-Liggett C."/>
            <person name="Carlton J."/>
        </authorList>
    </citation>
    <scope>NUCLEOTIDE SEQUENCE</scope>
    <source>
        <strain evidence="2">G3</strain>
    </source>
</reference>
<evidence type="ECO:0000313" key="2">
    <source>
        <dbReference type="EMBL" id="EAY17335.1"/>
    </source>
</evidence>
<organism evidence="2 3">
    <name type="scientific">Trichomonas vaginalis (strain ATCC PRA-98 / G3)</name>
    <dbReference type="NCBI Taxonomy" id="412133"/>
    <lineage>
        <taxon>Eukaryota</taxon>
        <taxon>Metamonada</taxon>
        <taxon>Parabasalia</taxon>
        <taxon>Trichomonadida</taxon>
        <taxon>Trichomonadidae</taxon>
        <taxon>Trichomonas</taxon>
    </lineage>
</organism>
<protein>
    <submittedName>
        <fullName evidence="2">Uncharacterized protein</fullName>
    </submittedName>
</protein>
<evidence type="ECO:0000313" key="3">
    <source>
        <dbReference type="Proteomes" id="UP000001542"/>
    </source>
</evidence>
<reference evidence="2" key="2">
    <citation type="journal article" date="2007" name="Science">
        <title>Draft genome sequence of the sexually transmitted pathogen Trichomonas vaginalis.</title>
        <authorList>
            <person name="Carlton J.M."/>
            <person name="Hirt R.P."/>
            <person name="Silva J.C."/>
            <person name="Delcher A.L."/>
            <person name="Schatz M."/>
            <person name="Zhao Q."/>
            <person name="Wortman J.R."/>
            <person name="Bidwell S.L."/>
            <person name="Alsmark U.C.M."/>
            <person name="Besteiro S."/>
            <person name="Sicheritz-Ponten T."/>
            <person name="Noel C.J."/>
            <person name="Dacks J.B."/>
            <person name="Foster P.G."/>
            <person name="Simillion C."/>
            <person name="Van de Peer Y."/>
            <person name="Miranda-Saavedra D."/>
            <person name="Barton G.J."/>
            <person name="Westrop G.D."/>
            <person name="Mueller S."/>
            <person name="Dessi D."/>
            <person name="Fiori P.L."/>
            <person name="Ren Q."/>
            <person name="Paulsen I."/>
            <person name="Zhang H."/>
            <person name="Bastida-Corcuera F.D."/>
            <person name="Simoes-Barbosa A."/>
            <person name="Brown M.T."/>
            <person name="Hayes R.D."/>
            <person name="Mukherjee M."/>
            <person name="Okumura C.Y."/>
            <person name="Schneider R."/>
            <person name="Smith A.J."/>
            <person name="Vanacova S."/>
            <person name="Villalvazo M."/>
            <person name="Haas B.J."/>
            <person name="Pertea M."/>
            <person name="Feldblyum T.V."/>
            <person name="Utterback T.R."/>
            <person name="Shu C.L."/>
            <person name="Osoegawa K."/>
            <person name="de Jong P.J."/>
            <person name="Hrdy I."/>
            <person name="Horvathova L."/>
            <person name="Zubacova Z."/>
            <person name="Dolezal P."/>
            <person name="Malik S.B."/>
            <person name="Logsdon J.M. Jr."/>
            <person name="Henze K."/>
            <person name="Gupta A."/>
            <person name="Wang C.C."/>
            <person name="Dunne R.L."/>
            <person name="Upcroft J.A."/>
            <person name="Upcroft P."/>
            <person name="White O."/>
            <person name="Salzberg S.L."/>
            <person name="Tang P."/>
            <person name="Chiu C.-H."/>
            <person name="Lee Y.-S."/>
            <person name="Embley T.M."/>
            <person name="Coombs G.H."/>
            <person name="Mottram J.C."/>
            <person name="Tachezy J."/>
            <person name="Fraser-Liggett C.M."/>
            <person name="Johnson P.J."/>
        </authorList>
    </citation>
    <scope>NUCLEOTIDE SEQUENCE [LARGE SCALE GENOMIC DNA]</scope>
    <source>
        <strain evidence="2">G3</strain>
    </source>
</reference>
<dbReference type="KEGG" id="tva:4775352"/>
<dbReference type="RefSeq" id="XP_001329558.1">
    <property type="nucleotide sequence ID" value="XM_001329523.1"/>
</dbReference>